<comment type="caution">
    <text evidence="10">The sequence shown here is derived from an EMBL/GenBank/DDBJ whole genome shotgun (WGS) entry which is preliminary data.</text>
</comment>
<comment type="similarity">
    <text evidence="2 8">Belongs to the mitochondrial carrier (TC 2.A.29) family.</text>
</comment>
<dbReference type="PROSITE" id="PS50920">
    <property type="entry name" value="SOLCAR"/>
    <property type="match status" value="3"/>
</dbReference>
<evidence type="ECO:0000256" key="7">
    <source>
        <dbReference type="PROSITE-ProRule" id="PRU00282"/>
    </source>
</evidence>
<evidence type="ECO:0000313" key="11">
    <source>
        <dbReference type="Proteomes" id="UP000746747"/>
    </source>
</evidence>
<dbReference type="Pfam" id="PF00153">
    <property type="entry name" value="Mito_carr"/>
    <property type="match status" value="3"/>
</dbReference>
<evidence type="ECO:0000256" key="8">
    <source>
        <dbReference type="RuleBase" id="RU000488"/>
    </source>
</evidence>
<dbReference type="OrthoDB" id="270584at2759"/>
<keyword evidence="9" id="KW-1133">Transmembrane helix</keyword>
<evidence type="ECO:0000256" key="1">
    <source>
        <dbReference type="ARBA" id="ARBA00004141"/>
    </source>
</evidence>
<dbReference type="EMBL" id="CAKAEH010001427">
    <property type="protein sequence ID" value="CAG9536147.1"/>
    <property type="molecule type" value="Genomic_DNA"/>
</dbReference>
<feature type="repeat" description="Solcar" evidence="7">
    <location>
        <begin position="12"/>
        <end position="99"/>
    </location>
</feature>
<dbReference type="GO" id="GO:0055085">
    <property type="term" value="P:transmembrane transport"/>
    <property type="evidence" value="ECO:0007669"/>
    <property type="project" value="InterPro"/>
</dbReference>
<dbReference type="InterPro" id="IPR002067">
    <property type="entry name" value="MCP"/>
</dbReference>
<protein>
    <recommendedName>
        <fullName evidence="12">Mitochondrial coenzyme A transporter SLC25A42</fullName>
    </recommendedName>
</protein>
<keyword evidence="3 8" id="KW-0813">Transport</keyword>
<evidence type="ECO:0000256" key="5">
    <source>
        <dbReference type="ARBA" id="ARBA00022737"/>
    </source>
</evidence>
<reference evidence="10" key="1">
    <citation type="submission" date="2021-09" db="EMBL/GenBank/DDBJ databases">
        <authorList>
            <consortium name="Pathogen Informatics"/>
        </authorList>
    </citation>
    <scope>NUCLEOTIDE SEQUENCE</scope>
</reference>
<evidence type="ECO:0000256" key="2">
    <source>
        <dbReference type="ARBA" id="ARBA00006375"/>
    </source>
</evidence>
<evidence type="ECO:0000256" key="9">
    <source>
        <dbReference type="SAM" id="Phobius"/>
    </source>
</evidence>
<comment type="subcellular location">
    <subcellularLocation>
        <location evidence="1">Membrane</location>
        <topology evidence="1">Multi-pass membrane protein</topology>
    </subcellularLocation>
</comment>
<keyword evidence="4 7" id="KW-0812">Transmembrane</keyword>
<feature type="repeat" description="Solcar" evidence="7">
    <location>
        <begin position="108"/>
        <end position="193"/>
    </location>
</feature>
<organism evidence="10 11">
    <name type="scientific">Cercopithifilaria johnstoni</name>
    <dbReference type="NCBI Taxonomy" id="2874296"/>
    <lineage>
        <taxon>Eukaryota</taxon>
        <taxon>Metazoa</taxon>
        <taxon>Ecdysozoa</taxon>
        <taxon>Nematoda</taxon>
        <taxon>Chromadorea</taxon>
        <taxon>Rhabditida</taxon>
        <taxon>Spirurina</taxon>
        <taxon>Spiruromorpha</taxon>
        <taxon>Filarioidea</taxon>
        <taxon>Onchocercidae</taxon>
        <taxon>Cercopithifilaria</taxon>
    </lineage>
</organism>
<dbReference type="GO" id="GO:0016020">
    <property type="term" value="C:membrane"/>
    <property type="evidence" value="ECO:0007669"/>
    <property type="project" value="UniProtKB-SubCell"/>
</dbReference>
<feature type="transmembrane region" description="Helical" evidence="9">
    <location>
        <begin position="165"/>
        <end position="185"/>
    </location>
</feature>
<gene>
    <name evidence="10" type="ORF">CJOHNSTONI_LOCUS6100</name>
</gene>
<keyword evidence="11" id="KW-1185">Reference proteome</keyword>
<accession>A0A8J2Q7T3</accession>
<dbReference type="SUPFAM" id="SSF103506">
    <property type="entry name" value="Mitochondrial carrier"/>
    <property type="match status" value="1"/>
</dbReference>
<dbReference type="PANTHER" id="PTHR24089">
    <property type="entry name" value="SOLUTE CARRIER FAMILY 25"/>
    <property type="match status" value="1"/>
</dbReference>
<evidence type="ECO:0000256" key="4">
    <source>
        <dbReference type="ARBA" id="ARBA00022692"/>
    </source>
</evidence>
<dbReference type="AlphaFoldDB" id="A0A8J2Q7T3"/>
<dbReference type="InterPro" id="IPR023395">
    <property type="entry name" value="MCP_dom_sf"/>
</dbReference>
<proteinExistence type="inferred from homology"/>
<evidence type="ECO:0000313" key="10">
    <source>
        <dbReference type="EMBL" id="CAG9536147.1"/>
    </source>
</evidence>
<keyword evidence="6 7" id="KW-0472">Membrane</keyword>
<dbReference type="Proteomes" id="UP000746747">
    <property type="component" value="Unassembled WGS sequence"/>
</dbReference>
<evidence type="ECO:0000256" key="3">
    <source>
        <dbReference type="ARBA" id="ARBA00022448"/>
    </source>
</evidence>
<dbReference type="Gene3D" id="1.50.40.10">
    <property type="entry name" value="Mitochondrial carrier domain"/>
    <property type="match status" value="1"/>
</dbReference>
<keyword evidence="5" id="KW-0677">Repeat</keyword>
<dbReference type="PRINTS" id="PR00926">
    <property type="entry name" value="MITOCARRIER"/>
</dbReference>
<dbReference type="InterPro" id="IPR018108">
    <property type="entry name" value="MCP_transmembrane"/>
</dbReference>
<name>A0A8J2Q7T3_9BILA</name>
<feature type="repeat" description="Solcar" evidence="7">
    <location>
        <begin position="202"/>
        <end position="288"/>
    </location>
</feature>
<evidence type="ECO:0000256" key="6">
    <source>
        <dbReference type="ARBA" id="ARBA00023136"/>
    </source>
</evidence>
<evidence type="ECO:0008006" key="12">
    <source>
        <dbReference type="Google" id="ProtNLM"/>
    </source>
</evidence>
<sequence>MSQSEEENRSGRAVFASLAAGACAGSIAKTTIAPLDRTKINFQISGNAHYSMKSALNFIKNTYETTGLISLWRGNSAMMVRIVPYAVIQFGAHEEIKHMLRVDKDGKKTPIKRYIAGSLAGVVATTCTYPLDTAKARLATSTVDEYSSLLNVFVKDYQRYGVRTFYNGLIPALLGVIPYAGASFFIFETLKLIYFDKTNKEVPSIYRLIFGGFAGLVGQSSSYPFDIVRRRMQTHRIPPGHNVFRSLYMIGKTEGVKNGLYKGLSLNWIKGPIAVGISFTVYDTVYIYLNHLLKIETLK</sequence>